<comment type="similarity">
    <text evidence="4">Belongs to the cyclic nucleotide phosphodiesterase class-III family.</text>
</comment>
<proteinExistence type="inferred from homology"/>
<dbReference type="PANTHER" id="PTHR42988:SF2">
    <property type="entry name" value="CYCLIC NUCLEOTIDE PHOSPHODIESTERASE CBUA0032-RELATED"/>
    <property type="match status" value="1"/>
</dbReference>
<dbReference type="GO" id="GO:0016787">
    <property type="term" value="F:hydrolase activity"/>
    <property type="evidence" value="ECO:0007669"/>
    <property type="project" value="UniProtKB-KW"/>
</dbReference>
<dbReference type="EMBL" id="CP002568">
    <property type="protein sequence ID" value="ADZ70851.1"/>
    <property type="molecule type" value="Genomic_DNA"/>
</dbReference>
<reference evidence="6 7" key="1">
    <citation type="journal article" date="2011" name="J. Bacteriol.">
        <title>Complete genome sequence of Polymorphum gilvum SL003B-26A1T, a crude oil-degrading bacterium from oil-polluted saline soil.</title>
        <authorList>
            <person name="Li S.G."/>
            <person name="Tang Y.Q."/>
            <person name="Nie Y."/>
            <person name="Cai M."/>
            <person name="Wu X.L."/>
        </authorList>
    </citation>
    <scope>NUCLEOTIDE SEQUENCE [LARGE SCALE GENOMIC DNA]</scope>
    <source>
        <strain evidence="7">LMG 25793 / CGMCC 1.9160 / SL003B-26A1</strain>
    </source>
</reference>
<evidence type="ECO:0000313" key="6">
    <source>
        <dbReference type="EMBL" id="ADZ70851.1"/>
    </source>
</evidence>
<dbReference type="InterPro" id="IPR050884">
    <property type="entry name" value="CNP_phosphodiesterase-III"/>
</dbReference>
<evidence type="ECO:0000259" key="5">
    <source>
        <dbReference type="Pfam" id="PF00149"/>
    </source>
</evidence>
<dbReference type="Proteomes" id="UP000008130">
    <property type="component" value="Chromosome"/>
</dbReference>
<dbReference type="GO" id="GO:0046872">
    <property type="term" value="F:metal ion binding"/>
    <property type="evidence" value="ECO:0007669"/>
    <property type="project" value="UniProtKB-KW"/>
</dbReference>
<dbReference type="InterPro" id="IPR029052">
    <property type="entry name" value="Metallo-depent_PP-like"/>
</dbReference>
<keyword evidence="2" id="KW-0378">Hydrolase</keyword>
<dbReference type="eggNOG" id="COG1409">
    <property type="taxonomic scope" value="Bacteria"/>
</dbReference>
<evidence type="ECO:0000256" key="4">
    <source>
        <dbReference type="ARBA" id="ARBA00025742"/>
    </source>
</evidence>
<dbReference type="Pfam" id="PF00149">
    <property type="entry name" value="Metallophos"/>
    <property type="match status" value="1"/>
</dbReference>
<evidence type="ECO:0000256" key="1">
    <source>
        <dbReference type="ARBA" id="ARBA00022723"/>
    </source>
</evidence>
<gene>
    <name evidence="6" type="ordered locus">SL003B_2426</name>
</gene>
<keyword evidence="1" id="KW-0479">Metal-binding</keyword>
<dbReference type="InterPro" id="IPR004843">
    <property type="entry name" value="Calcineurin-like_PHP"/>
</dbReference>
<dbReference type="HOGENOM" id="CLU_070320_1_1_5"/>
<sequence>MTGKTSFVHITDLHISAPELEDTRLRSDTTATLKAVRAMIEGLASRPAFVIASGDLTNHGDEASYRALADLMHGFDVPVVWALGNHDTRAGFYRGLLGRTDDLDAPHDEHRVIDGVHLVTLDTSVPGKIGGDLEDAQFAFLEAALRSHTELPKVLVMHHAPALDRDPDWEWEGLSFAATDRLAAALDGHRIAGIFSGHIHQDRFSHWHGIPLVVGMGQHCALDPLHSGDSIRSVSGASFSVCVLRDSGLTVTCAPLPSDRVELARTTLDQLRAYEDSLANRATAA</sequence>
<dbReference type="KEGG" id="pgv:SL003B_2426"/>
<dbReference type="Gene3D" id="3.60.21.10">
    <property type="match status" value="1"/>
</dbReference>
<evidence type="ECO:0000256" key="2">
    <source>
        <dbReference type="ARBA" id="ARBA00022801"/>
    </source>
</evidence>
<dbReference type="PATRIC" id="fig|991905.3.peg.2486"/>
<dbReference type="STRING" id="991905.SL003B_2426"/>
<dbReference type="OrthoDB" id="651281at2"/>
<dbReference type="SUPFAM" id="SSF56300">
    <property type="entry name" value="Metallo-dependent phosphatases"/>
    <property type="match status" value="1"/>
</dbReference>
<name>F2J1Q0_POLGS</name>
<evidence type="ECO:0000313" key="7">
    <source>
        <dbReference type="Proteomes" id="UP000008130"/>
    </source>
</evidence>
<dbReference type="PANTHER" id="PTHR42988">
    <property type="entry name" value="PHOSPHOHYDROLASE"/>
    <property type="match status" value="1"/>
</dbReference>
<feature type="domain" description="Calcineurin-like phosphoesterase" evidence="5">
    <location>
        <begin position="6"/>
        <end position="201"/>
    </location>
</feature>
<organism evidence="6 7">
    <name type="scientific">Polymorphum gilvum (strain LMG 25793 / CGMCC 1.9160 / SL003B-26A1)</name>
    <dbReference type="NCBI Taxonomy" id="991905"/>
    <lineage>
        <taxon>Bacteria</taxon>
        <taxon>Pseudomonadati</taxon>
        <taxon>Pseudomonadota</taxon>
        <taxon>Alphaproteobacteria</taxon>
        <taxon>Rhodobacterales</taxon>
        <taxon>Paracoccaceae</taxon>
        <taxon>Polymorphum</taxon>
    </lineage>
</organism>
<evidence type="ECO:0000256" key="3">
    <source>
        <dbReference type="ARBA" id="ARBA00023004"/>
    </source>
</evidence>
<dbReference type="AlphaFoldDB" id="F2J1Q0"/>
<accession>F2J1Q0</accession>
<dbReference type="RefSeq" id="WP_013653166.1">
    <property type="nucleotide sequence ID" value="NC_015259.1"/>
</dbReference>
<protein>
    <recommendedName>
        <fullName evidence="5">Calcineurin-like phosphoesterase domain-containing protein</fullName>
    </recommendedName>
</protein>
<keyword evidence="3" id="KW-0408">Iron</keyword>
<keyword evidence="7" id="KW-1185">Reference proteome</keyword>